<feature type="chain" id="PRO_5037953002" description="Sushi domain-containing protein" evidence="5">
    <location>
        <begin position="23"/>
        <end position="310"/>
    </location>
</feature>
<organism evidence="7 8">
    <name type="scientific">Xenopus laevis</name>
    <name type="common">African clawed frog</name>
    <dbReference type="NCBI Taxonomy" id="8355"/>
    <lineage>
        <taxon>Eukaryota</taxon>
        <taxon>Metazoa</taxon>
        <taxon>Chordata</taxon>
        <taxon>Craniata</taxon>
        <taxon>Vertebrata</taxon>
        <taxon>Euteleostomi</taxon>
        <taxon>Amphibia</taxon>
        <taxon>Batrachia</taxon>
        <taxon>Anura</taxon>
        <taxon>Pipoidea</taxon>
        <taxon>Pipidae</taxon>
        <taxon>Xenopodinae</taxon>
        <taxon>Xenopus</taxon>
        <taxon>Xenopus</taxon>
    </lineage>
</organism>
<dbReference type="InterPro" id="IPR051277">
    <property type="entry name" value="SEZ6_CSMD_C4BPB_Regulators"/>
</dbReference>
<dbReference type="PANTHER" id="PTHR45656">
    <property type="entry name" value="PROTEIN CBR-CLEC-78"/>
    <property type="match status" value="1"/>
</dbReference>
<dbReference type="SUPFAM" id="SSF57535">
    <property type="entry name" value="Complement control module/SCR domain"/>
    <property type="match status" value="2"/>
</dbReference>
<evidence type="ECO:0000256" key="4">
    <source>
        <dbReference type="PROSITE-ProRule" id="PRU00302"/>
    </source>
</evidence>
<keyword evidence="2" id="KW-0677">Repeat</keyword>
<reference evidence="8" key="1">
    <citation type="journal article" date="2016" name="Nature">
        <title>Genome evolution in the allotetraploid frog Xenopus laevis.</title>
        <authorList>
            <person name="Session A.M."/>
            <person name="Uno Y."/>
            <person name="Kwon T."/>
            <person name="Chapman J.A."/>
            <person name="Toyoda A."/>
            <person name="Takahashi S."/>
            <person name="Fukui A."/>
            <person name="Hikosaka A."/>
            <person name="Suzuki A."/>
            <person name="Kondo M."/>
            <person name="van Heeringen S.J."/>
            <person name="Quigley I."/>
            <person name="Heinz S."/>
            <person name="Ogino H."/>
            <person name="Ochi H."/>
            <person name="Hellsten U."/>
            <person name="Lyons J.B."/>
            <person name="Simakov O."/>
            <person name="Putnam N."/>
            <person name="Stites J."/>
            <person name="Kuroki Y."/>
            <person name="Tanaka T."/>
            <person name="Michiue T."/>
            <person name="Watanabe M."/>
            <person name="Bogdanovic O."/>
            <person name="Lister R."/>
            <person name="Georgiou G."/>
            <person name="Paranjpe S.S."/>
            <person name="van Kruijsbergen I."/>
            <person name="Shu S."/>
            <person name="Carlson J."/>
            <person name="Kinoshita T."/>
            <person name="Ohta Y."/>
            <person name="Mawaribuchi S."/>
            <person name="Jenkins J."/>
            <person name="Grimwood J."/>
            <person name="Schmutz J."/>
            <person name="Mitros T."/>
            <person name="Mozaffari S.V."/>
            <person name="Suzuki Y."/>
            <person name="Haramoto Y."/>
            <person name="Yamamoto T.S."/>
            <person name="Takagi C."/>
            <person name="Heald R."/>
            <person name="Miller K."/>
            <person name="Haudenschild C."/>
            <person name="Kitzman J."/>
            <person name="Nakayama T."/>
            <person name="Izutsu Y."/>
            <person name="Robert J."/>
            <person name="Fortriede J."/>
            <person name="Burns K."/>
            <person name="Lotay V."/>
            <person name="Karimi K."/>
            <person name="Yasuoka Y."/>
            <person name="Dichmann D.S."/>
            <person name="Flajnik M.F."/>
            <person name="Houston D.W."/>
            <person name="Shendure J."/>
            <person name="DuPasquier L."/>
            <person name="Vize P.D."/>
            <person name="Zorn A.M."/>
            <person name="Ito M."/>
            <person name="Marcotte E.M."/>
            <person name="Wallingford J.B."/>
            <person name="Ito Y."/>
            <person name="Asashima M."/>
            <person name="Ueno N."/>
            <person name="Matsuda Y."/>
            <person name="Veenstra G.J."/>
            <person name="Fujiyama A."/>
            <person name="Harland R.M."/>
            <person name="Taira M."/>
            <person name="Rokhsar D.S."/>
        </authorList>
    </citation>
    <scope>NUCLEOTIDE SEQUENCE [LARGE SCALE GENOMIC DNA]</scope>
    <source>
        <strain evidence="8">J</strain>
    </source>
</reference>
<feature type="domain" description="Sushi" evidence="6">
    <location>
        <begin position="32"/>
        <end position="86"/>
    </location>
</feature>
<dbReference type="AlphaFoldDB" id="A0A974DLM9"/>
<feature type="domain" description="Sushi" evidence="6">
    <location>
        <begin position="87"/>
        <end position="141"/>
    </location>
</feature>
<evidence type="ECO:0000256" key="3">
    <source>
        <dbReference type="ARBA" id="ARBA00023157"/>
    </source>
</evidence>
<evidence type="ECO:0000259" key="6">
    <source>
        <dbReference type="PROSITE" id="PS50923"/>
    </source>
</evidence>
<dbReference type="SMART" id="SM00032">
    <property type="entry name" value="CCP"/>
    <property type="match status" value="2"/>
</dbReference>
<dbReference type="InterPro" id="IPR035976">
    <property type="entry name" value="Sushi/SCR/CCP_sf"/>
</dbReference>
<feature type="signal peptide" evidence="5">
    <location>
        <begin position="1"/>
        <end position="22"/>
    </location>
</feature>
<keyword evidence="4" id="KW-0768">Sushi</keyword>
<dbReference type="EMBL" id="CM004468">
    <property type="protein sequence ID" value="OCT94194.1"/>
    <property type="molecule type" value="Genomic_DNA"/>
</dbReference>
<feature type="non-terminal residue" evidence="7">
    <location>
        <position position="310"/>
    </location>
</feature>
<dbReference type="CDD" id="cd00033">
    <property type="entry name" value="CCP"/>
    <property type="match status" value="2"/>
</dbReference>
<dbReference type="Proteomes" id="UP000694892">
    <property type="component" value="Chromosome 2L"/>
</dbReference>
<evidence type="ECO:0000313" key="7">
    <source>
        <dbReference type="EMBL" id="OCT94194.1"/>
    </source>
</evidence>
<dbReference type="PANTHER" id="PTHR45656:SF4">
    <property type="entry name" value="PROTEIN CBR-CLEC-78"/>
    <property type="match status" value="1"/>
</dbReference>
<dbReference type="PROSITE" id="PS50923">
    <property type="entry name" value="SUSHI"/>
    <property type="match status" value="2"/>
</dbReference>
<protein>
    <recommendedName>
        <fullName evidence="6">Sushi domain-containing protein</fullName>
    </recommendedName>
</protein>
<dbReference type="Pfam" id="PF00084">
    <property type="entry name" value="Sushi"/>
    <property type="match status" value="2"/>
</dbReference>
<dbReference type="InterPro" id="IPR000436">
    <property type="entry name" value="Sushi_SCR_CCP_dom"/>
</dbReference>
<gene>
    <name evidence="7" type="ORF">XELAEV_18011861mg</name>
</gene>
<accession>A0A974DLM9</accession>
<evidence type="ECO:0000256" key="1">
    <source>
        <dbReference type="ARBA" id="ARBA00022729"/>
    </source>
</evidence>
<dbReference type="Gene3D" id="2.10.70.10">
    <property type="entry name" value="Complement Module, domain 1"/>
    <property type="match status" value="2"/>
</dbReference>
<proteinExistence type="predicted"/>
<name>A0A974DLM9_XENLA</name>
<keyword evidence="1 5" id="KW-0732">Signal</keyword>
<comment type="caution">
    <text evidence="4">Lacks conserved residue(s) required for the propagation of feature annotation.</text>
</comment>
<evidence type="ECO:0000256" key="5">
    <source>
        <dbReference type="SAM" id="SignalP"/>
    </source>
</evidence>
<keyword evidence="3" id="KW-1015">Disulfide bond</keyword>
<sequence>MTLHCQLLMVAAFIYWCPLLRPTPDLVGISTAACAGLRQLQNGRTFFRYGGIYATYACNSGYRLLGSTSSSCVRGHWRKPAPVCVANGCQRVGGLLHGRLVASYSGAVITFMCNKGYKLCGSSVIYCDGRTWNSTKPVCREYDMMSMKEKAQVTNEKLMVGVTSNLRNPTGHKSSTEQNIISQRKARNNTITSTALNPPTANHIIPKDRQDSSQLITISANNVDDSQTNHELVHRSKIKTLLYSLGTSLPTTSERASVNESHKVNGVESSAFPSTMNQIPAVSVSPRWSKQLSPVTTIATPSLASKDQFF</sequence>
<evidence type="ECO:0000313" key="8">
    <source>
        <dbReference type="Proteomes" id="UP000694892"/>
    </source>
</evidence>
<evidence type="ECO:0000256" key="2">
    <source>
        <dbReference type="ARBA" id="ARBA00022737"/>
    </source>
</evidence>